<dbReference type="PANTHER" id="PTHR43767">
    <property type="entry name" value="LONG-CHAIN-FATTY-ACID--COA LIGASE"/>
    <property type="match status" value="1"/>
</dbReference>
<keyword evidence="4" id="KW-1185">Reference proteome</keyword>
<dbReference type="AlphaFoldDB" id="A0A1I4A288"/>
<dbReference type="STRING" id="1123062.SAMN02745775_10382"/>
<dbReference type="Gene3D" id="3.30.300.30">
    <property type="match status" value="1"/>
</dbReference>
<dbReference type="InterPro" id="IPR020845">
    <property type="entry name" value="AMP-binding_CS"/>
</dbReference>
<dbReference type="InterPro" id="IPR045851">
    <property type="entry name" value="AMP-bd_C_sf"/>
</dbReference>
<evidence type="ECO:0000313" key="3">
    <source>
        <dbReference type="EMBL" id="SFK50474.1"/>
    </source>
</evidence>
<dbReference type="Pfam" id="PF00501">
    <property type="entry name" value="AMP-binding"/>
    <property type="match status" value="1"/>
</dbReference>
<dbReference type="PROSITE" id="PS00455">
    <property type="entry name" value="AMP_BINDING"/>
    <property type="match status" value="1"/>
</dbReference>
<dbReference type="InterPro" id="IPR000873">
    <property type="entry name" value="AMP-dep_synth/lig_dom"/>
</dbReference>
<dbReference type="Proteomes" id="UP000199473">
    <property type="component" value="Unassembled WGS sequence"/>
</dbReference>
<feature type="domain" description="AMP-binding enzyme C-terminal" evidence="2">
    <location>
        <begin position="404"/>
        <end position="479"/>
    </location>
</feature>
<evidence type="ECO:0000313" key="4">
    <source>
        <dbReference type="Proteomes" id="UP000199473"/>
    </source>
</evidence>
<evidence type="ECO:0000259" key="2">
    <source>
        <dbReference type="Pfam" id="PF13193"/>
    </source>
</evidence>
<dbReference type="GO" id="GO:0016878">
    <property type="term" value="F:acid-thiol ligase activity"/>
    <property type="evidence" value="ECO:0007669"/>
    <property type="project" value="UniProtKB-ARBA"/>
</dbReference>
<dbReference type="PANTHER" id="PTHR43767:SF1">
    <property type="entry name" value="NONRIBOSOMAL PEPTIDE SYNTHASE PES1 (EUROFUNG)-RELATED"/>
    <property type="match status" value="1"/>
</dbReference>
<protein>
    <submittedName>
        <fullName evidence="3">Fatty-acyl-CoA synthase</fullName>
    </submittedName>
</protein>
<sequence length="492" mass="53073">MMNIADALAHHVTARPDQAALVAGDRVVLYRDLDGLVRRWAAHLTALGLQQGEVVGIALRDSMEHMLALWGAARMGAVALPLDWRWTTGEQQAVALRFRARLVLVEPGAAPLEGLRCVPVDEGFAAAVESAPADLPFPTGRDCGGMPLLMSLSSGTTGRPKGPVVTHEQFIRRFWTHWIDLGLNSREVYVSATPLYFGGGRTFPMSLMFSGGTAVLFPPPYKPQELAAEIEKRQATSAFLVPTLLRRLLDLSDEAAAPLRKMRLLLSSGAPLHPWERKAIRDRLCAGFHEYYASTEGGGISLLRPEDIDGHEASVGRAVFGVEIAIFDEAMNRLGAGEVGRIGYRGPGVASGFFEDPEADAEVFHEGWFLPGDLASVDASGYVTLKGRKKDMIIRGGVNIYPPEIESVLLSDPRIAEAAVVGFPSASMGEEIAAFVVPRPGEAPSAESLEALCRARLAPYKVPKRIELIADLPRNSSGKTVKAELAKRLTAG</sequence>
<dbReference type="InterPro" id="IPR050237">
    <property type="entry name" value="ATP-dep_AMP-bd_enzyme"/>
</dbReference>
<dbReference type="InterPro" id="IPR025110">
    <property type="entry name" value="AMP-bd_C"/>
</dbReference>
<name>A0A1I4A288_9PROT</name>
<dbReference type="InterPro" id="IPR042099">
    <property type="entry name" value="ANL_N_sf"/>
</dbReference>
<organism evidence="3 4">
    <name type="scientific">Falsiroseomonas stagni DSM 19981</name>
    <dbReference type="NCBI Taxonomy" id="1123062"/>
    <lineage>
        <taxon>Bacteria</taxon>
        <taxon>Pseudomonadati</taxon>
        <taxon>Pseudomonadota</taxon>
        <taxon>Alphaproteobacteria</taxon>
        <taxon>Acetobacterales</taxon>
        <taxon>Roseomonadaceae</taxon>
        <taxon>Falsiroseomonas</taxon>
    </lineage>
</organism>
<dbReference type="Pfam" id="PF13193">
    <property type="entry name" value="AMP-binding_C"/>
    <property type="match status" value="1"/>
</dbReference>
<dbReference type="Gene3D" id="3.40.50.12780">
    <property type="entry name" value="N-terminal domain of ligase-like"/>
    <property type="match status" value="1"/>
</dbReference>
<proteinExistence type="predicted"/>
<dbReference type="SUPFAM" id="SSF56801">
    <property type="entry name" value="Acetyl-CoA synthetase-like"/>
    <property type="match status" value="1"/>
</dbReference>
<feature type="domain" description="AMP-dependent synthetase/ligase" evidence="1">
    <location>
        <begin position="9"/>
        <end position="353"/>
    </location>
</feature>
<dbReference type="EMBL" id="FOSQ01000003">
    <property type="protein sequence ID" value="SFK50474.1"/>
    <property type="molecule type" value="Genomic_DNA"/>
</dbReference>
<dbReference type="RefSeq" id="WP_092959189.1">
    <property type="nucleotide sequence ID" value="NZ_FOSQ01000003.1"/>
</dbReference>
<reference evidence="3 4" key="1">
    <citation type="submission" date="2016-10" db="EMBL/GenBank/DDBJ databases">
        <authorList>
            <person name="de Groot N.N."/>
        </authorList>
    </citation>
    <scope>NUCLEOTIDE SEQUENCE [LARGE SCALE GENOMIC DNA]</scope>
    <source>
        <strain evidence="3 4">DSM 19981</strain>
    </source>
</reference>
<accession>A0A1I4A288</accession>
<dbReference type="OrthoDB" id="9803968at2"/>
<gene>
    <name evidence="3" type="ORF">SAMN02745775_10382</name>
</gene>
<evidence type="ECO:0000259" key="1">
    <source>
        <dbReference type="Pfam" id="PF00501"/>
    </source>
</evidence>